<dbReference type="AlphaFoldDB" id="A0A1A0CFZ5"/>
<accession>A0A1A0CFZ5</accession>
<evidence type="ECO:0000313" key="2">
    <source>
        <dbReference type="Proteomes" id="UP000093796"/>
    </source>
</evidence>
<gene>
    <name evidence="1" type="ORF">SRCM100623_02780</name>
</gene>
<organism evidence="1 2">
    <name type="scientific">Acetobacter pasteurianus</name>
    <name type="common">Acetobacter turbidans</name>
    <dbReference type="NCBI Taxonomy" id="438"/>
    <lineage>
        <taxon>Bacteria</taxon>
        <taxon>Pseudomonadati</taxon>
        <taxon>Pseudomonadota</taxon>
        <taxon>Alphaproteobacteria</taxon>
        <taxon>Acetobacterales</taxon>
        <taxon>Acetobacteraceae</taxon>
        <taxon>Acetobacter</taxon>
    </lineage>
</organism>
<dbReference type="RefSeq" id="WP_064776455.1">
    <property type="nucleotide sequence ID" value="NZ_LYUD01000156.1"/>
</dbReference>
<sequence length="190" mass="21569">MIIRKCNVTIKGVSPYSPSKPIAEKPKEYSHKEWEEMQWRNKAHVDERTGKVFVPFMSFKKALTSSAKLTIRKVSGKGNKTFSSIVQAGIMIDTPLMLDITRDDLIPESFLCSATGDPTGKGSRVMRTFPRIDDWGGLLTFHIFQEDLSKDVFEEYLEEAGMMIGVGRFRPENGGVNGRFQIQKTEWETL</sequence>
<comment type="caution">
    <text evidence="1">The sequence shown here is derived from an EMBL/GenBank/DDBJ whole genome shotgun (WGS) entry which is preliminary data.</text>
</comment>
<dbReference type="EMBL" id="LYUD01000156">
    <property type="protein sequence ID" value="OAZ61277.1"/>
    <property type="molecule type" value="Genomic_DNA"/>
</dbReference>
<proteinExistence type="predicted"/>
<evidence type="ECO:0000313" key="1">
    <source>
        <dbReference type="EMBL" id="OAZ61277.1"/>
    </source>
</evidence>
<name>A0A1A0CFZ5_ACEPA</name>
<reference evidence="1 2" key="1">
    <citation type="submission" date="2016-05" db="EMBL/GenBank/DDBJ databases">
        <title>Genome sequencing of Acetobacter pasteurianus strain SRCM100623.</title>
        <authorList>
            <person name="Song Y.R."/>
        </authorList>
    </citation>
    <scope>NUCLEOTIDE SEQUENCE [LARGE SCALE GENOMIC DNA]</scope>
    <source>
        <strain evidence="1 2">SRCM100623</strain>
    </source>
</reference>
<protein>
    <submittedName>
        <fullName evidence="1">Uncharacterized protein</fullName>
    </submittedName>
</protein>
<dbReference type="Proteomes" id="UP000093796">
    <property type="component" value="Unassembled WGS sequence"/>
</dbReference>
<dbReference type="OrthoDB" id="7221945at2"/>
<dbReference type="PATRIC" id="fig|438.15.peg.3074"/>